<reference evidence="2 3" key="1">
    <citation type="journal article" date="2020" name="ISME J.">
        <title>Uncovering the hidden diversity of litter-decomposition mechanisms in mushroom-forming fungi.</title>
        <authorList>
            <person name="Floudas D."/>
            <person name="Bentzer J."/>
            <person name="Ahren D."/>
            <person name="Johansson T."/>
            <person name="Persson P."/>
            <person name="Tunlid A."/>
        </authorList>
    </citation>
    <scope>NUCLEOTIDE SEQUENCE [LARGE SCALE GENOMIC DNA]</scope>
    <source>
        <strain evidence="2 3">CBS 101986</strain>
    </source>
</reference>
<proteinExistence type="predicted"/>
<feature type="compositionally biased region" description="Low complexity" evidence="1">
    <location>
        <begin position="123"/>
        <end position="136"/>
    </location>
</feature>
<evidence type="ECO:0000313" key="2">
    <source>
        <dbReference type="EMBL" id="KAF5310185.1"/>
    </source>
</evidence>
<evidence type="ECO:0000313" key="3">
    <source>
        <dbReference type="Proteomes" id="UP000567179"/>
    </source>
</evidence>
<dbReference type="Proteomes" id="UP000567179">
    <property type="component" value="Unassembled WGS sequence"/>
</dbReference>
<sequence>MMEDNSTRGNRQKSQNPKAQNAQKAQKAQVSSNSNPQSKSKHDRGRTGPGGPKTPTPMAHAGPWRVSEQAPEASGGNLQGRVVDEADTRARAHAPSASAPPLTTPHSKGKQSAKAARRVGSNGTDTGTAASTKTTGNPRTHPMVLRNGKGGTPKGPQPARVETAHRKPDPSMDAGEGAEPNAPVTQAIDNAATKEAKDEQPNAPDNMLARLNELLASMRAMTVDNTTVVGSGNSAGNGRRLRRIGRLATTSIPPPALSAPAPAQSDPPPDPLSKSHPNSQPRSKPKSQAEAHQFVYDRDKHSDMIQAYISLYPSLKSLISQIKKWARPLGFYSDSPTGARTQDPEVSASWSSYSLACMAVAWCMHQGLLPNLQAGLPPLGGSSFARMSTHRGWDTRYRPANAESVQAEMHAIGRTMGPERRSVKQIFAEWVSFWAKFDFERQVVCIRLPGGIVDRKNREVREATHFEQLPPAAICVLHPFIRSKNCTVNIAPKTLEEFKANPSVQDKSIGTPFSARHSPSLFRTNGIGYTSTSESRPFVWKRHFRNTTAPCASSPARPLVTLKTAQLESTGQQILDISNTRYASVSVNGIQRGWQIHYILRDTAVFPSHAQGVLYYHHPGEIRFRLCQCVQEFGQGTDLLLPDGQTWSMVLPYILAKSSESQRSAILDLISDDHLSHSNWHILPGRHIATLSPANLSHMALVDLSGSQRPQLYFGPTGNAVGVPYYHSRGTGSGKLTHVPFPDGSVGVFYYKQSTFAPTRVGELRFRLCDNILSFEQGTDLLLPSGKVWHITADKLLLLPRYRILRDFLSTEGLLDYLLYPSTVCNASVGASVLPPHLLDFSQPFIVDLAQHYLAIQIWVGPRFESTTHSPIFRPPKSQGGKAAYRGRAVVRLEVPPSELLQDMTRNSKITPHFVLRFLEMLTPIEHDPECHNHSYMARPEPGQLHTVKYRGTYRPWRYASSSDEVYQHLRSFKQQSLEAPA</sequence>
<dbReference type="Gene3D" id="1.10.1410.10">
    <property type="match status" value="1"/>
</dbReference>
<accession>A0A8H5ASP4</accession>
<feature type="compositionally biased region" description="Low complexity" evidence="1">
    <location>
        <begin position="93"/>
        <end position="106"/>
    </location>
</feature>
<comment type="caution">
    <text evidence="2">The sequence shown here is derived from an EMBL/GenBank/DDBJ whole genome shotgun (WGS) entry which is preliminary data.</text>
</comment>
<feature type="region of interest" description="Disordered" evidence="1">
    <location>
        <begin position="250"/>
        <end position="291"/>
    </location>
</feature>
<dbReference type="SUPFAM" id="SSF81631">
    <property type="entry name" value="PAP/OAS1 substrate-binding domain"/>
    <property type="match status" value="1"/>
</dbReference>
<name>A0A8H5ASP4_9AGAR</name>
<organism evidence="2 3">
    <name type="scientific">Psilocybe cf. subviscida</name>
    <dbReference type="NCBI Taxonomy" id="2480587"/>
    <lineage>
        <taxon>Eukaryota</taxon>
        <taxon>Fungi</taxon>
        <taxon>Dikarya</taxon>
        <taxon>Basidiomycota</taxon>
        <taxon>Agaricomycotina</taxon>
        <taxon>Agaricomycetes</taxon>
        <taxon>Agaricomycetidae</taxon>
        <taxon>Agaricales</taxon>
        <taxon>Agaricineae</taxon>
        <taxon>Strophariaceae</taxon>
        <taxon>Psilocybe</taxon>
    </lineage>
</organism>
<protein>
    <submittedName>
        <fullName evidence="2">Uncharacterized protein</fullName>
    </submittedName>
</protein>
<dbReference type="EMBL" id="JAACJJ010000058">
    <property type="protein sequence ID" value="KAF5310185.1"/>
    <property type="molecule type" value="Genomic_DNA"/>
</dbReference>
<evidence type="ECO:0000256" key="1">
    <source>
        <dbReference type="SAM" id="MobiDB-lite"/>
    </source>
</evidence>
<dbReference type="AlphaFoldDB" id="A0A8H5ASP4"/>
<gene>
    <name evidence="2" type="ORF">D9619_010453</name>
</gene>
<keyword evidence="3" id="KW-1185">Reference proteome</keyword>
<feature type="compositionally biased region" description="Low complexity" evidence="1">
    <location>
        <begin position="12"/>
        <end position="34"/>
    </location>
</feature>
<feature type="compositionally biased region" description="Basic residues" evidence="1">
    <location>
        <begin position="107"/>
        <end position="117"/>
    </location>
</feature>
<dbReference type="OrthoDB" id="2750929at2759"/>
<feature type="region of interest" description="Disordered" evidence="1">
    <location>
        <begin position="1"/>
        <end position="186"/>
    </location>
</feature>